<keyword evidence="4" id="KW-1185">Reference proteome</keyword>
<dbReference type="Pfam" id="PF04954">
    <property type="entry name" value="SIP"/>
    <property type="match status" value="1"/>
</dbReference>
<dbReference type="InterPro" id="IPR017938">
    <property type="entry name" value="Riboflavin_synthase-like_b-brl"/>
</dbReference>
<proteinExistence type="inferred from homology"/>
<evidence type="ECO:0000256" key="1">
    <source>
        <dbReference type="ARBA" id="ARBA00035644"/>
    </source>
</evidence>
<comment type="caution">
    <text evidence="3">The sequence shown here is derived from an EMBL/GenBank/DDBJ whole genome shotgun (WGS) entry which is preliminary data.</text>
</comment>
<dbReference type="Proteomes" id="UP001595904">
    <property type="component" value="Unassembled WGS sequence"/>
</dbReference>
<dbReference type="InterPro" id="IPR039261">
    <property type="entry name" value="FNR_nucleotide-bd"/>
</dbReference>
<dbReference type="InterPro" id="IPR039374">
    <property type="entry name" value="SIP_fam"/>
</dbReference>
<dbReference type="PANTHER" id="PTHR30157">
    <property type="entry name" value="FERRIC REDUCTASE, NADPH-DEPENDENT"/>
    <property type="match status" value="1"/>
</dbReference>
<sequence>MSNPPNITRVRHEVRLRRTTVAHVETIAPKMKRITVKSDELRGFTSLGFDDHIKLIFPNADGELNLAPPGTEGASERVMRDFTPRRFDAEAGVLAIDFVIHDDGPATTWAANAKVGSVLGVGGPRGSAIISTEGIGLHLLIGDETALPAIARRLEELPAGTNAVVVAEVAPGFELPLSSRANLQVVWVPRTDPNAVTGEALLGALDDLPIMKEGCFAWAATETQAVRAIRRYLVEGRGFDKRWVKAAGYWQRGAVGSHVVVDD</sequence>
<dbReference type="SUPFAM" id="SSF63380">
    <property type="entry name" value="Riboflavin synthase domain-like"/>
    <property type="match status" value="1"/>
</dbReference>
<dbReference type="Gene3D" id="2.40.30.10">
    <property type="entry name" value="Translation factors"/>
    <property type="match status" value="1"/>
</dbReference>
<dbReference type="PROSITE" id="PS51384">
    <property type="entry name" value="FAD_FR"/>
    <property type="match status" value="1"/>
</dbReference>
<dbReference type="PANTHER" id="PTHR30157:SF0">
    <property type="entry name" value="NADPH-DEPENDENT FERRIC-CHELATE REDUCTASE"/>
    <property type="match status" value="1"/>
</dbReference>
<dbReference type="InterPro" id="IPR007037">
    <property type="entry name" value="SIP_rossman_dom"/>
</dbReference>
<dbReference type="InterPro" id="IPR013113">
    <property type="entry name" value="SIP_FAD-bd"/>
</dbReference>
<dbReference type="RefSeq" id="WP_380605163.1">
    <property type="nucleotide sequence ID" value="NZ_JBHSDU010000015.1"/>
</dbReference>
<evidence type="ECO:0000313" key="4">
    <source>
        <dbReference type="Proteomes" id="UP001595904"/>
    </source>
</evidence>
<name>A0ABV8T4M5_9GAMM</name>
<gene>
    <name evidence="3" type="ORF">ACFPN2_34270</name>
</gene>
<evidence type="ECO:0000313" key="3">
    <source>
        <dbReference type="EMBL" id="MFC4314187.1"/>
    </source>
</evidence>
<accession>A0ABV8T4M5</accession>
<feature type="domain" description="FAD-binding FR-type" evidence="2">
    <location>
        <begin position="14"/>
        <end position="131"/>
    </location>
</feature>
<dbReference type="CDD" id="cd06193">
    <property type="entry name" value="siderophore_interacting"/>
    <property type="match status" value="1"/>
</dbReference>
<dbReference type="Gene3D" id="3.40.50.80">
    <property type="entry name" value="Nucleotide-binding domain of ferredoxin-NADP reductase (FNR) module"/>
    <property type="match status" value="1"/>
</dbReference>
<reference evidence="4" key="1">
    <citation type="journal article" date="2019" name="Int. J. Syst. Evol. Microbiol.">
        <title>The Global Catalogue of Microorganisms (GCM) 10K type strain sequencing project: providing services to taxonomists for standard genome sequencing and annotation.</title>
        <authorList>
            <consortium name="The Broad Institute Genomics Platform"/>
            <consortium name="The Broad Institute Genome Sequencing Center for Infectious Disease"/>
            <person name="Wu L."/>
            <person name="Ma J."/>
        </authorList>
    </citation>
    <scope>NUCLEOTIDE SEQUENCE [LARGE SCALE GENOMIC DNA]</scope>
    <source>
        <strain evidence="4">CGMCC 1.10759</strain>
    </source>
</reference>
<comment type="similarity">
    <text evidence="1">Belongs to the SIP oxidoreductase family.</text>
</comment>
<protein>
    <submittedName>
        <fullName evidence="3">Siderophore-interacting protein</fullName>
    </submittedName>
</protein>
<evidence type="ECO:0000259" key="2">
    <source>
        <dbReference type="PROSITE" id="PS51384"/>
    </source>
</evidence>
<dbReference type="InterPro" id="IPR017927">
    <property type="entry name" value="FAD-bd_FR_type"/>
</dbReference>
<dbReference type="EMBL" id="JBHSDU010000015">
    <property type="protein sequence ID" value="MFC4314187.1"/>
    <property type="molecule type" value="Genomic_DNA"/>
</dbReference>
<dbReference type="Pfam" id="PF08021">
    <property type="entry name" value="FAD_binding_9"/>
    <property type="match status" value="1"/>
</dbReference>
<organism evidence="3 4">
    <name type="scientific">Steroidobacter flavus</name>
    <dbReference type="NCBI Taxonomy" id="1842136"/>
    <lineage>
        <taxon>Bacteria</taxon>
        <taxon>Pseudomonadati</taxon>
        <taxon>Pseudomonadota</taxon>
        <taxon>Gammaproteobacteria</taxon>
        <taxon>Steroidobacterales</taxon>
        <taxon>Steroidobacteraceae</taxon>
        <taxon>Steroidobacter</taxon>
    </lineage>
</organism>